<dbReference type="EMBL" id="WJND01000004">
    <property type="protein sequence ID" value="MRG89078.1"/>
    <property type="molecule type" value="Genomic_DNA"/>
</dbReference>
<dbReference type="Proteomes" id="UP000460207">
    <property type="component" value="Unassembled WGS sequence"/>
</dbReference>
<accession>A0A7X2G081</accession>
<gene>
    <name evidence="2" type="ORF">GIX76_03620</name>
</gene>
<dbReference type="Pfam" id="PF08757">
    <property type="entry name" value="CotH"/>
    <property type="match status" value="1"/>
</dbReference>
<name>A0A7X2G081_LIMRT</name>
<organism evidence="2 3">
    <name type="scientific">Limosilactobacillus reuteri</name>
    <name type="common">Lactobacillus reuteri</name>
    <dbReference type="NCBI Taxonomy" id="1598"/>
    <lineage>
        <taxon>Bacteria</taxon>
        <taxon>Bacillati</taxon>
        <taxon>Bacillota</taxon>
        <taxon>Bacilli</taxon>
        <taxon>Lactobacillales</taxon>
        <taxon>Lactobacillaceae</taxon>
        <taxon>Limosilactobacillus</taxon>
    </lineage>
</organism>
<keyword evidence="1" id="KW-0175">Coiled coil</keyword>
<reference evidence="2 3" key="1">
    <citation type="submission" date="2019-11" db="EMBL/GenBank/DDBJ databases">
        <title>Draft genome sequence of 12 host-associated Lactobacillus reuteri rodent strains.</title>
        <authorList>
            <person name="Zhang S."/>
            <person name="Ozcam M."/>
            <person name="Van Pijkeren J.P."/>
        </authorList>
    </citation>
    <scope>NUCLEOTIDE SEQUENCE [LARGE SCALE GENOMIC DNA]</scope>
    <source>
        <strain evidence="2 3">N4I</strain>
    </source>
</reference>
<dbReference type="InterPro" id="IPR014867">
    <property type="entry name" value="Spore_coat_CotH_CotH2/3/7"/>
</dbReference>
<proteinExistence type="predicted"/>
<dbReference type="RefSeq" id="WP_153703877.1">
    <property type="nucleotide sequence ID" value="NZ_WJND01000004.1"/>
</dbReference>
<sequence>MQTQVVTLDVLKPIGTTVDLSDSFNARVGDKMTPFQLFITEGGVAKDLKGMHPELEAEVGNGALRNGVAVMAAGAKGVHWVGSTNNVTGYNQLTLAFPAEVFPQSGFCYGHLILANDAGVRETSVDIWFQVLDGTPLMGLVADHYDSELQLELAKAKNANDQFSQEMRDTYNQQVTDAQNALTRATANLSSLAGTAGNIEAQITAQDIITRPEYDKLANQITDTLSKMNLKPEYYADLNAVQVKYPNGSDNFIVTSDGYLALYQNGQWTKGPLFQAAGLSDNVQSKLNTMVPRNLIVNSAWSTNDISNWYAFGKATVTVNGDRGFNVLHMEDSGNTDDQWSTITSEKVAVKPGESISAAVTALWKPADKNVDGAAMAINFYANEDGSGDRIAYQTVGFSPSAKFVLAKLENRIVPDNAKSARLVVQLKRNGSLDFYRPIMVADKLVKGYVPESIDTVHPTGRNLIADPTFNHESAFWNTDPTAEISFGDYYKGYRAMNFETHGNPGEVWKAFYSEPVAVTPGEKISWRALLKWIADDTATDNAVITINFFDTSDASNRIDFKQYGLAGIAGDWREYGEDGITVPDNAVTANLMLQIKKNGLIAICMPLMIVGAKAGQYLIDNNFDNSENFINDTEFNEPAQWIHQPNQITSVEHGYQGHNAQKMEVHGSTSDVWYSDTSRRFKVEGGSLIDAYLTINFQPDQEFTDNVLFVINEYTSQDPNDGRINWYQKVIQGTNEAFATFGQSGYKLQPQTQYVSIQIELQRNGVLEYTQPVIRYHKEPQQTSDNLVALNNVKYVDVDNATNLGLTYFPNYYHGHDAIRFTQSVGDNTASSSATFNRVPLNDSRVASSLTYMKWLPSTENAFGLIVMDFLDENYQRVSYEATHNKMNGVMEAIKIANASAPANAKYVDLHIELTGSGQLWVLQPKLVLSKQVAPLLDERVNQYDTKTDLPIVNLVGNTDGMSKDKFKLMKFDYWNGNQHIEGYADTKWQGDSSLNFDKKNYRIKLYKDADKKDKLKIKPQATWQADSKFNLKANFADATMARNIVNSRLAADVTATRHGLPDEIIKAPNFATVDGFPVHVYVNYFDCGIYTFNLTKDIFGNAEAGVTGDVYVPATLFNADSAKYDGTDFEFLTDNPTEADKESFNNVLKFVHTSSDEDFKAHIDEYVSLSSAIDYLVLNNIIGNTDCWGKNAEYVTYDGKKWYCLFYDLDISYGSTWNGASTDTNVINKEAGIFYSAAEGPNLLFKRVNELFSDRVKARYQELRQWLTPVYVINKYRNFMDSIGETNYKLDQDIWNTTSKDRYTFAQLQEYVYKRFQILDSIWGK</sequence>
<feature type="coiled-coil region" evidence="1">
    <location>
        <begin position="146"/>
        <end position="188"/>
    </location>
</feature>
<evidence type="ECO:0008006" key="4">
    <source>
        <dbReference type="Google" id="ProtNLM"/>
    </source>
</evidence>
<comment type="caution">
    <text evidence="2">The sequence shown here is derived from an EMBL/GenBank/DDBJ whole genome shotgun (WGS) entry which is preliminary data.</text>
</comment>
<protein>
    <recommendedName>
        <fullName evidence="4">Spore coat protein CotH</fullName>
    </recommendedName>
</protein>
<evidence type="ECO:0000313" key="2">
    <source>
        <dbReference type="EMBL" id="MRG89078.1"/>
    </source>
</evidence>
<evidence type="ECO:0000313" key="3">
    <source>
        <dbReference type="Proteomes" id="UP000460207"/>
    </source>
</evidence>
<evidence type="ECO:0000256" key="1">
    <source>
        <dbReference type="SAM" id="Coils"/>
    </source>
</evidence>